<gene>
    <name evidence="1" type="ORF">PXEA_LOCUS15269</name>
</gene>
<dbReference type="EMBL" id="CAAALY010053306">
    <property type="protein sequence ID" value="VEL21829.1"/>
    <property type="molecule type" value="Genomic_DNA"/>
</dbReference>
<dbReference type="Proteomes" id="UP000784294">
    <property type="component" value="Unassembled WGS sequence"/>
</dbReference>
<reference evidence="1" key="1">
    <citation type="submission" date="2018-11" db="EMBL/GenBank/DDBJ databases">
        <authorList>
            <consortium name="Pathogen Informatics"/>
        </authorList>
    </citation>
    <scope>NUCLEOTIDE SEQUENCE</scope>
</reference>
<protein>
    <submittedName>
        <fullName evidence="1">Uncharacterized protein</fullName>
    </submittedName>
</protein>
<proteinExistence type="predicted"/>
<comment type="caution">
    <text evidence="1">The sequence shown here is derived from an EMBL/GenBank/DDBJ whole genome shotgun (WGS) entry which is preliminary data.</text>
</comment>
<organism evidence="1 2">
    <name type="scientific">Protopolystoma xenopodis</name>
    <dbReference type="NCBI Taxonomy" id="117903"/>
    <lineage>
        <taxon>Eukaryota</taxon>
        <taxon>Metazoa</taxon>
        <taxon>Spiralia</taxon>
        <taxon>Lophotrochozoa</taxon>
        <taxon>Platyhelminthes</taxon>
        <taxon>Monogenea</taxon>
        <taxon>Polyopisthocotylea</taxon>
        <taxon>Polystomatidea</taxon>
        <taxon>Polystomatidae</taxon>
        <taxon>Protopolystoma</taxon>
    </lineage>
</organism>
<accession>A0A3S5APG1</accession>
<evidence type="ECO:0000313" key="2">
    <source>
        <dbReference type="Proteomes" id="UP000784294"/>
    </source>
</evidence>
<sequence>MSPSFGDVHHMTNEGLDVFARKVGGFLANWQLGRPPPLGLDASGDSSVSTNLIGSVGSSVSTELSLTGNRVPLVLAETGQLLASLVIGAQAAGTARRCSRAAAGLAMHRLLGVVYAYIQTVEVKIYTFLLSSKRSILLRRVNFFFI</sequence>
<dbReference type="AlphaFoldDB" id="A0A3S5APG1"/>
<evidence type="ECO:0000313" key="1">
    <source>
        <dbReference type="EMBL" id="VEL21829.1"/>
    </source>
</evidence>
<keyword evidence="2" id="KW-1185">Reference proteome</keyword>
<name>A0A3S5APG1_9PLAT</name>